<dbReference type="GO" id="GO:0009279">
    <property type="term" value="C:cell outer membrane"/>
    <property type="evidence" value="ECO:0007669"/>
    <property type="project" value="UniProtKB-SubCell"/>
</dbReference>
<dbReference type="AlphaFoldDB" id="D7BJM4"/>
<feature type="compositionally biased region" description="Pro residues" evidence="4">
    <location>
        <begin position="233"/>
        <end position="254"/>
    </location>
</feature>
<keyword evidence="9" id="KW-1185">Reference proteome</keyword>
<dbReference type="EMBL" id="CP002044">
    <property type="protein sequence ID" value="ADH65380.1"/>
    <property type="molecule type" value="Genomic_DNA"/>
</dbReference>
<feature type="compositionally biased region" description="Low complexity" evidence="4">
    <location>
        <begin position="111"/>
        <end position="122"/>
    </location>
</feature>
<feature type="region of interest" description="Disordered" evidence="4">
    <location>
        <begin position="226"/>
        <end position="255"/>
    </location>
</feature>
<evidence type="ECO:0000259" key="6">
    <source>
        <dbReference type="Pfam" id="PF00263"/>
    </source>
</evidence>
<dbReference type="PANTHER" id="PTHR30332">
    <property type="entry name" value="PROBABLE GENERAL SECRETION PATHWAY PROTEIN D"/>
    <property type="match status" value="1"/>
</dbReference>
<accession>D7BJM4</accession>
<dbReference type="InterPro" id="IPR050810">
    <property type="entry name" value="Bact_Secretion_Sys_Channel"/>
</dbReference>
<feature type="region of interest" description="Disordered" evidence="4">
    <location>
        <begin position="111"/>
        <end position="174"/>
    </location>
</feature>
<evidence type="ECO:0000256" key="4">
    <source>
        <dbReference type="SAM" id="MobiDB-lite"/>
    </source>
</evidence>
<evidence type="ECO:0000256" key="2">
    <source>
        <dbReference type="RuleBase" id="RU004003"/>
    </source>
</evidence>
<comment type="subcellular location">
    <subcellularLocation>
        <location evidence="3">Cell outer membrane</location>
    </subcellularLocation>
</comment>
<dbReference type="HOGENOM" id="CLU_020525_0_0_0"/>
<feature type="region of interest" description="Disordered" evidence="4">
    <location>
        <begin position="624"/>
        <end position="670"/>
    </location>
</feature>
<dbReference type="Proteomes" id="UP000001916">
    <property type="component" value="Plasmid pMESIL02"/>
</dbReference>
<dbReference type="Gene3D" id="3.30.1370.120">
    <property type="match status" value="1"/>
</dbReference>
<dbReference type="Pfam" id="PF00263">
    <property type="entry name" value="Secretin"/>
    <property type="match status" value="1"/>
</dbReference>
<feature type="signal peptide" evidence="5">
    <location>
        <begin position="1"/>
        <end position="22"/>
    </location>
</feature>
<evidence type="ECO:0000256" key="1">
    <source>
        <dbReference type="ARBA" id="ARBA00022729"/>
    </source>
</evidence>
<feature type="domain" description="Type II/III secretion system secretin-like" evidence="6">
    <location>
        <begin position="455"/>
        <end position="615"/>
    </location>
</feature>
<keyword evidence="3" id="KW-0813">Transport</keyword>
<dbReference type="InterPro" id="IPR038591">
    <property type="entry name" value="NolW-like_sf"/>
</dbReference>
<feature type="chain" id="PRO_5003093249" evidence="5">
    <location>
        <begin position="23"/>
        <end position="670"/>
    </location>
</feature>
<sequence>MVALVLALSLALAAGSLPPGKAYDTPINVEVKAGISLGDAIRIIARSAGLSVVVAQSPEVQAQVTLDVKGKPFRQVWEGLFMGAASSLDYRVLSSGLIVVAPRSQIEAFARSKAPQAPAAAPTGDRPAGSPAQPVPTGDRPAGERSQSVPTGDRPSGEPAQPAPAPTPPKQVRIYPAEDPTTLANLLSSLLPEARAYALSAPKAVVVQASEADQATVQGLLAALAEQSKQDSPAPPAPPQPSTPPSPPSTPPQEEPQEAVLFPAAEGGQALAQAVALRFKEAKVNFLEPLRVLLVQLPTSQTAKLKEFVGQLLATRPPEPKPVEKPQEKPVERSLPLGYAKATTVIDLVGKLLPESKEVALAADERTNTVLLRGPQAAVAAIERLVGDLDRPIPQVDLQVRVEQLSSSNGDEIGAALEAALGPLSLKADPGSGQYGLGLEVGKTGLLKLNAALKALQSAGKGRSLIDSRFTVSSGESVNLLSGGSLLIPLTSTGTGGSSGGTSTTGLQNVEFGLELKLTPTVIPGDKIQLGVNINLGSAPTVGPNNSTLVPKQQLTSNVLLSSGNSAVLGGVISVEEKESRSGIPVLMDLPLIGGLFSQTVKSSSQTHLLIVVTAVSRLPEAVKPASMPQAAPPAPAPAQPPKPQPQAAPAAPPPPPVGFERNVQVGGQR</sequence>
<dbReference type="InterPro" id="IPR004846">
    <property type="entry name" value="T2SS/T3SS_dom"/>
</dbReference>
<protein>
    <submittedName>
        <fullName evidence="8">Type II and III secretion system protein</fullName>
    </submittedName>
</protein>
<gene>
    <name evidence="8" type="ORF">Mesil_3590</name>
</gene>
<evidence type="ECO:0000256" key="3">
    <source>
        <dbReference type="RuleBase" id="RU004004"/>
    </source>
</evidence>
<feature type="domain" description="NolW-like" evidence="7">
    <location>
        <begin position="333"/>
        <end position="395"/>
    </location>
</feature>
<dbReference type="PANTHER" id="PTHR30332:SF17">
    <property type="entry name" value="TYPE IV PILIATION SYSTEM PROTEIN DR_0774-RELATED"/>
    <property type="match status" value="1"/>
</dbReference>
<feature type="compositionally biased region" description="Pro residues" evidence="4">
    <location>
        <begin position="631"/>
        <end position="658"/>
    </location>
</feature>
<dbReference type="Pfam" id="PF03958">
    <property type="entry name" value="Secretin_N"/>
    <property type="match status" value="1"/>
</dbReference>
<dbReference type="GO" id="GO:0015627">
    <property type="term" value="C:type II protein secretion system complex"/>
    <property type="evidence" value="ECO:0007669"/>
    <property type="project" value="TreeGrafter"/>
</dbReference>
<evidence type="ECO:0000313" key="8">
    <source>
        <dbReference type="EMBL" id="ADH65380.1"/>
    </source>
</evidence>
<geneLocation type="plasmid" evidence="8 9">
    <name>pMESIL02</name>
</geneLocation>
<keyword evidence="1 5" id="KW-0732">Signal</keyword>
<name>D7BJM4_ALLS1</name>
<evidence type="ECO:0000256" key="5">
    <source>
        <dbReference type="SAM" id="SignalP"/>
    </source>
</evidence>
<dbReference type="KEGG" id="msv:Mesil_3590"/>
<dbReference type="InterPro" id="IPR005644">
    <property type="entry name" value="NolW-like"/>
</dbReference>
<evidence type="ECO:0000259" key="7">
    <source>
        <dbReference type="Pfam" id="PF03958"/>
    </source>
</evidence>
<organism evidence="8 9">
    <name type="scientific">Allomeiothermus silvanus (strain ATCC 700542 / DSM 9946 / NBRC 106475 / NCIMB 13440 / VI-R2)</name>
    <name type="common">Thermus silvanus</name>
    <dbReference type="NCBI Taxonomy" id="526227"/>
    <lineage>
        <taxon>Bacteria</taxon>
        <taxon>Thermotogati</taxon>
        <taxon>Deinococcota</taxon>
        <taxon>Deinococci</taxon>
        <taxon>Thermales</taxon>
        <taxon>Thermaceae</taxon>
        <taxon>Allomeiothermus</taxon>
    </lineage>
</organism>
<keyword evidence="8" id="KW-0614">Plasmid</keyword>
<comment type="similarity">
    <text evidence="2">Belongs to the bacterial secretin family.</text>
</comment>
<reference evidence="8 9" key="1">
    <citation type="journal article" date="2010" name="Stand. Genomic Sci.">
        <title>Complete genome sequence of Meiothermus silvanus type strain (VI-R2).</title>
        <authorList>
            <person name="Sikorski J."/>
            <person name="Tindall B.J."/>
            <person name="Lowry S."/>
            <person name="Lucas S."/>
            <person name="Nolan M."/>
            <person name="Copeland A."/>
            <person name="Glavina Del Rio T."/>
            <person name="Tice H."/>
            <person name="Cheng J.F."/>
            <person name="Han C."/>
            <person name="Pitluck S."/>
            <person name="Liolios K."/>
            <person name="Ivanova N."/>
            <person name="Mavromatis K."/>
            <person name="Mikhailova N."/>
            <person name="Pati A."/>
            <person name="Goodwin L."/>
            <person name="Chen A."/>
            <person name="Palaniappan K."/>
            <person name="Land M."/>
            <person name="Hauser L."/>
            <person name="Chang Y.J."/>
            <person name="Jeffries C.D."/>
            <person name="Rohde M."/>
            <person name="Goker M."/>
            <person name="Woyke T."/>
            <person name="Bristow J."/>
            <person name="Eisen J.A."/>
            <person name="Markowitz V."/>
            <person name="Hugenholtz P."/>
            <person name="Kyrpides N.C."/>
            <person name="Klenk H.P."/>
            <person name="Lapidus A."/>
        </authorList>
    </citation>
    <scope>NUCLEOTIDE SEQUENCE [LARGE SCALE GENOMIC DNA]</scope>
    <source>
        <strain evidence="9">ATCC 700542 / DSM 9946 / VI-R2</strain>
        <plasmid evidence="9">Plasmid pMESIL02</plasmid>
    </source>
</reference>
<evidence type="ECO:0000313" key="9">
    <source>
        <dbReference type="Proteomes" id="UP000001916"/>
    </source>
</evidence>
<proteinExistence type="inferred from homology"/>
<dbReference type="RefSeq" id="WP_013159854.1">
    <property type="nucleotide sequence ID" value="NC_014214.1"/>
</dbReference>
<dbReference type="GO" id="GO:0009306">
    <property type="term" value="P:protein secretion"/>
    <property type="evidence" value="ECO:0007669"/>
    <property type="project" value="InterPro"/>
</dbReference>